<organism evidence="3 4">
    <name type="scientific">Flexivirga endophytica</name>
    <dbReference type="NCBI Taxonomy" id="1849103"/>
    <lineage>
        <taxon>Bacteria</taxon>
        <taxon>Bacillati</taxon>
        <taxon>Actinomycetota</taxon>
        <taxon>Actinomycetes</taxon>
        <taxon>Micrococcales</taxon>
        <taxon>Dermacoccaceae</taxon>
        <taxon>Flexivirga</taxon>
    </lineage>
</organism>
<evidence type="ECO:0000313" key="4">
    <source>
        <dbReference type="Proteomes" id="UP000636793"/>
    </source>
</evidence>
<sequence length="190" mass="21183">MRSILEVTTDNSLSRNHNSHKEFHVTCADVLDRGGPWSHRRYSRRIDGIGPAFEAQPLYVGKAEKSLNGRDVRTHFATGKTGSSTVRRSLAALLVDQLELVAVPRNVTRPSASANHALDTAGDERLSRWMDGRLLQATWVKPATVVLGDVETAVLLRLQPPLNLDNVGQPRDRLRGPRHHVGDTQRRTLY</sequence>
<feature type="domain" description="GIY-YIG catalytic" evidence="2">
    <location>
        <begin position="58"/>
        <end position="166"/>
    </location>
</feature>
<dbReference type="InterPro" id="IPR049311">
    <property type="entry name" value="GIY_YIG_cat"/>
</dbReference>
<dbReference type="AlphaFoldDB" id="A0A916TBW3"/>
<dbReference type="Proteomes" id="UP000636793">
    <property type="component" value="Unassembled WGS sequence"/>
</dbReference>
<proteinExistence type="predicted"/>
<dbReference type="EMBL" id="BMHI01000004">
    <property type="protein sequence ID" value="GGB37444.1"/>
    <property type="molecule type" value="Genomic_DNA"/>
</dbReference>
<reference evidence="3" key="1">
    <citation type="journal article" date="2014" name="Int. J. Syst. Evol. Microbiol.">
        <title>Complete genome sequence of Corynebacterium casei LMG S-19264T (=DSM 44701T), isolated from a smear-ripened cheese.</title>
        <authorList>
            <consortium name="US DOE Joint Genome Institute (JGI-PGF)"/>
            <person name="Walter F."/>
            <person name="Albersmeier A."/>
            <person name="Kalinowski J."/>
            <person name="Ruckert C."/>
        </authorList>
    </citation>
    <scope>NUCLEOTIDE SEQUENCE</scope>
    <source>
        <strain evidence="3">CGMCC 1.15085</strain>
    </source>
</reference>
<evidence type="ECO:0000256" key="1">
    <source>
        <dbReference type="SAM" id="MobiDB-lite"/>
    </source>
</evidence>
<protein>
    <recommendedName>
        <fullName evidence="2">GIY-YIG catalytic domain-containing protein</fullName>
    </recommendedName>
</protein>
<name>A0A916TBW3_9MICO</name>
<gene>
    <name evidence="3" type="ORF">GCM10011492_30240</name>
</gene>
<evidence type="ECO:0000313" key="3">
    <source>
        <dbReference type="EMBL" id="GGB37444.1"/>
    </source>
</evidence>
<comment type="caution">
    <text evidence="3">The sequence shown here is derived from an EMBL/GenBank/DDBJ whole genome shotgun (WGS) entry which is preliminary data.</text>
</comment>
<feature type="region of interest" description="Disordered" evidence="1">
    <location>
        <begin position="165"/>
        <end position="190"/>
    </location>
</feature>
<evidence type="ECO:0000259" key="2">
    <source>
        <dbReference type="Pfam" id="PF20815"/>
    </source>
</evidence>
<feature type="compositionally biased region" description="Basic and acidic residues" evidence="1">
    <location>
        <begin position="170"/>
        <end position="190"/>
    </location>
</feature>
<accession>A0A916TBW3</accession>
<keyword evidence="4" id="KW-1185">Reference proteome</keyword>
<dbReference type="Pfam" id="PF20815">
    <property type="entry name" value="GIY_YIG_2"/>
    <property type="match status" value="1"/>
</dbReference>
<reference evidence="3" key="2">
    <citation type="submission" date="2020-09" db="EMBL/GenBank/DDBJ databases">
        <authorList>
            <person name="Sun Q."/>
            <person name="Zhou Y."/>
        </authorList>
    </citation>
    <scope>NUCLEOTIDE SEQUENCE</scope>
    <source>
        <strain evidence="3">CGMCC 1.15085</strain>
    </source>
</reference>